<dbReference type="InterPro" id="IPR024442">
    <property type="entry name" value="Transposase_Zn_ribbon"/>
</dbReference>
<evidence type="ECO:0000256" key="2">
    <source>
        <dbReference type="SAM" id="Phobius"/>
    </source>
</evidence>
<keyword evidence="2" id="KW-0812">Transmembrane</keyword>
<accession>A0A364Y534</accession>
<feature type="coiled-coil region" evidence="1">
    <location>
        <begin position="409"/>
        <end position="471"/>
    </location>
</feature>
<dbReference type="AlphaFoldDB" id="A0A364Y534"/>
<dbReference type="EMBL" id="QMFY01000002">
    <property type="protein sequence ID" value="RAW02108.1"/>
    <property type="molecule type" value="Genomic_DNA"/>
</dbReference>
<dbReference type="InterPro" id="IPR011623">
    <property type="entry name" value="7TMR_DISM_rcpt_extracell_dom1"/>
</dbReference>
<reference evidence="6 7" key="1">
    <citation type="submission" date="2018-06" db="EMBL/GenBank/DDBJ databases">
        <title>Chryseolinea flavus sp. nov., a member of the phylum Bacteroidetes isolated from soil.</title>
        <authorList>
            <person name="Li Y."/>
            <person name="Wang J."/>
        </authorList>
    </citation>
    <scope>NUCLEOTIDE SEQUENCE [LARGE SCALE GENOMIC DNA]</scope>
    <source>
        <strain evidence="6 7">SDU1-6</strain>
    </source>
</reference>
<name>A0A364Y534_9BACT</name>
<feature type="transmembrane region" description="Helical" evidence="2">
    <location>
        <begin position="284"/>
        <end position="306"/>
    </location>
</feature>
<dbReference type="InterPro" id="IPR011622">
    <property type="entry name" value="7TMR_DISM_rcpt_extracell_dom2"/>
</dbReference>
<protein>
    <submittedName>
        <fullName evidence="6">Chromosome partitioning protein ParA</fullName>
    </submittedName>
</protein>
<feature type="domain" description="Transposase zinc-ribbon" evidence="5">
    <location>
        <begin position="506"/>
        <end position="550"/>
    </location>
</feature>
<evidence type="ECO:0000259" key="4">
    <source>
        <dbReference type="Pfam" id="PF07696"/>
    </source>
</evidence>
<feature type="domain" description="7TM-DISM receptor extracellular" evidence="3">
    <location>
        <begin position="189"/>
        <end position="393"/>
    </location>
</feature>
<dbReference type="Pfam" id="PF07695">
    <property type="entry name" value="7TMR-DISM_7TM"/>
    <property type="match status" value="1"/>
</dbReference>
<proteinExistence type="predicted"/>
<feature type="transmembrane region" description="Helical" evidence="2">
    <location>
        <begin position="257"/>
        <end position="277"/>
    </location>
</feature>
<feature type="transmembrane region" description="Helical" evidence="2">
    <location>
        <begin position="372"/>
        <end position="391"/>
    </location>
</feature>
<dbReference type="Gene3D" id="2.60.40.2380">
    <property type="match status" value="1"/>
</dbReference>
<comment type="caution">
    <text evidence="6">The sequence shown here is derived from an EMBL/GenBank/DDBJ whole genome shotgun (WGS) entry which is preliminary data.</text>
</comment>
<feature type="transmembrane region" description="Helical" evidence="2">
    <location>
        <begin position="312"/>
        <end position="331"/>
    </location>
</feature>
<dbReference type="RefSeq" id="WP_112745931.1">
    <property type="nucleotide sequence ID" value="NZ_QMFY01000002.1"/>
</dbReference>
<dbReference type="OrthoDB" id="9783459at2"/>
<dbReference type="Pfam" id="PF12760">
    <property type="entry name" value="Zn_ribbon_IS1595"/>
    <property type="match status" value="1"/>
</dbReference>
<evidence type="ECO:0000256" key="1">
    <source>
        <dbReference type="SAM" id="Coils"/>
    </source>
</evidence>
<feature type="transmembrane region" description="Helical" evidence="2">
    <location>
        <begin position="190"/>
        <end position="212"/>
    </location>
</feature>
<keyword evidence="2" id="KW-0472">Membrane</keyword>
<dbReference type="Pfam" id="PF07696">
    <property type="entry name" value="7TMR-DISMED2"/>
    <property type="match status" value="1"/>
</dbReference>
<evidence type="ECO:0000313" key="6">
    <source>
        <dbReference type="EMBL" id="RAW02108.1"/>
    </source>
</evidence>
<organism evidence="6 7">
    <name type="scientific">Pseudochryseolinea flava</name>
    <dbReference type="NCBI Taxonomy" id="2059302"/>
    <lineage>
        <taxon>Bacteria</taxon>
        <taxon>Pseudomonadati</taxon>
        <taxon>Bacteroidota</taxon>
        <taxon>Cytophagia</taxon>
        <taxon>Cytophagales</taxon>
        <taxon>Fulvivirgaceae</taxon>
        <taxon>Pseudochryseolinea</taxon>
    </lineage>
</organism>
<evidence type="ECO:0000259" key="3">
    <source>
        <dbReference type="Pfam" id="PF07695"/>
    </source>
</evidence>
<evidence type="ECO:0000259" key="5">
    <source>
        <dbReference type="Pfam" id="PF12760"/>
    </source>
</evidence>
<keyword evidence="2" id="KW-1133">Transmembrane helix</keyword>
<feature type="domain" description="7TM-DISM receptor extracellular" evidence="4">
    <location>
        <begin position="44"/>
        <end position="174"/>
    </location>
</feature>
<dbReference type="Proteomes" id="UP000251889">
    <property type="component" value="Unassembled WGS sequence"/>
</dbReference>
<sequence>MKMWARRLSVVFILTIGISPIELFAQRPVTIIDSVQQFIFSFGEIEFLEDPAGTLSIDQVSSAQFNSNFKPSTTFSPINYNRDSYYWYRLKLRQQSTSQKRWQLEFFDQTIDRIDFFTPDAEHRYHQQTFGDNFAFGTRFLKHKNFVVHLPSTFDGEYTYYFKVKSRQRADILVVLRPLEYFFNYALEEYFFFGIFYGMILVFCFYNLLMFLAVRERHYLYYILYLVGIGLYEMSADGIAFQFLWPNAMEWNQYAPGFSLYIASTFSLFFAASLLNLRKQFPHLLWILASAFIIRTTYLIVSFYLSDTWFNYRFIEIIPFGAAFFAGIYALTKGYEPARLMVVGYSFLFLGIVIKVIQYLDFNWLPLGELTHYSLGFSFIMEMMFLSFAISDKIKVLRRDKEKAQELTIEQLKENQKLKDSLNEELEEKVNMKTKELVEKSSFIEAQNKQLADAYRQLEAQSDEIAAMNELLARDNIQLKHDKELVTEARILSKEVDFEEFSAMYPDDISCLKFLADIKWKNQFACTKCNHTNYTDGKSPYSRRCTRCGYDESVTAYTLLQNSRLPINKAFYMIFLVYSSNGTISSHKLSKILNIRQSTCWSYSTKIKKAMKDHRHHRGTTHPGWDSILLEEVEES</sequence>
<evidence type="ECO:0000313" key="7">
    <source>
        <dbReference type="Proteomes" id="UP000251889"/>
    </source>
</evidence>
<gene>
    <name evidence="6" type="ORF">DQQ10_06030</name>
</gene>
<feature type="transmembrane region" description="Helical" evidence="2">
    <location>
        <begin position="219"/>
        <end position="245"/>
    </location>
</feature>
<feature type="transmembrane region" description="Helical" evidence="2">
    <location>
        <begin position="338"/>
        <end position="360"/>
    </location>
</feature>
<keyword evidence="7" id="KW-1185">Reference proteome</keyword>
<keyword evidence="1" id="KW-0175">Coiled coil</keyword>